<feature type="transmembrane region" description="Helical" evidence="1">
    <location>
        <begin position="49"/>
        <end position="67"/>
    </location>
</feature>
<keyword evidence="1" id="KW-0472">Membrane</keyword>
<keyword evidence="3" id="KW-1185">Reference proteome</keyword>
<feature type="transmembrane region" description="Helical" evidence="1">
    <location>
        <begin position="181"/>
        <end position="203"/>
    </location>
</feature>
<feature type="transmembrane region" description="Helical" evidence="1">
    <location>
        <begin position="112"/>
        <end position="130"/>
    </location>
</feature>
<name>A0A3E0WJU5_9GAMM</name>
<proteinExistence type="predicted"/>
<keyword evidence="1" id="KW-0812">Transmembrane</keyword>
<organism evidence="2 3">
    <name type="scientific">Alkalilimnicola ehrlichii</name>
    <dbReference type="NCBI Taxonomy" id="351052"/>
    <lineage>
        <taxon>Bacteria</taxon>
        <taxon>Pseudomonadati</taxon>
        <taxon>Pseudomonadota</taxon>
        <taxon>Gammaproteobacteria</taxon>
        <taxon>Chromatiales</taxon>
        <taxon>Ectothiorhodospiraceae</taxon>
        <taxon>Alkalilimnicola</taxon>
    </lineage>
</organism>
<dbReference type="AlphaFoldDB" id="A0A3E0WJU5"/>
<feature type="transmembrane region" description="Helical" evidence="1">
    <location>
        <begin position="79"/>
        <end position="100"/>
    </location>
</feature>
<feature type="transmembrane region" description="Helical" evidence="1">
    <location>
        <begin position="142"/>
        <end position="161"/>
    </location>
</feature>
<comment type="caution">
    <text evidence="2">The sequence shown here is derived from an EMBL/GenBank/DDBJ whole genome shotgun (WGS) entry which is preliminary data.</text>
</comment>
<feature type="transmembrane region" description="Helical" evidence="1">
    <location>
        <begin position="12"/>
        <end position="37"/>
    </location>
</feature>
<reference evidence="3" key="1">
    <citation type="submission" date="2017-05" db="EMBL/GenBank/DDBJ databases">
        <authorList>
            <person name="Sharma S."/>
            <person name="Sidhu C."/>
            <person name="Pinnaka A.K."/>
        </authorList>
    </citation>
    <scope>NUCLEOTIDE SEQUENCE [LARGE SCALE GENOMIC DNA]</scope>
    <source>
        <strain evidence="3">AK93</strain>
    </source>
</reference>
<evidence type="ECO:0000313" key="3">
    <source>
        <dbReference type="Proteomes" id="UP000256763"/>
    </source>
</evidence>
<dbReference type="RefSeq" id="WP_116348338.1">
    <property type="nucleotide sequence ID" value="NZ_NFZV01000022.1"/>
</dbReference>
<protein>
    <submittedName>
        <fullName evidence="2">Uncharacterized protein</fullName>
    </submittedName>
</protein>
<evidence type="ECO:0000313" key="2">
    <source>
        <dbReference type="EMBL" id="RFA33262.1"/>
    </source>
</evidence>
<dbReference type="Proteomes" id="UP000256763">
    <property type="component" value="Unassembled WGS sequence"/>
</dbReference>
<gene>
    <name evidence="2" type="ORF">CAL65_18015</name>
</gene>
<dbReference type="EMBL" id="NFZW01000022">
    <property type="protein sequence ID" value="RFA33262.1"/>
    <property type="molecule type" value="Genomic_DNA"/>
</dbReference>
<evidence type="ECO:0000256" key="1">
    <source>
        <dbReference type="SAM" id="Phobius"/>
    </source>
</evidence>
<sequence>MMTVHRPGLATSFIVVSAIAIALWLSTIVTLGALGVFHVPAGSPPLPTLIAIAVPPTLFLALLKGSAWFREQVLAIDPVWLVAVHGLRILGAGFLVAYALGALPGIFAHPAGWGDILVALLAPFVAVVLARNAAFLRSKWLWRFHFLGMLDFVGAVGSGLIARHLLNAGYDMPTTGALSQFPLLLIPCFAVPLWICLHLAAFYQIRSARQQARDDSRQQTADAVPAHP</sequence>
<keyword evidence="1" id="KW-1133">Transmembrane helix</keyword>
<dbReference type="OrthoDB" id="571893at2"/>
<accession>A0A3E0WJU5</accession>